<proteinExistence type="predicted"/>
<organism evidence="2 3">
    <name type="scientific">Phlyctema vagabunda</name>
    <dbReference type="NCBI Taxonomy" id="108571"/>
    <lineage>
        <taxon>Eukaryota</taxon>
        <taxon>Fungi</taxon>
        <taxon>Dikarya</taxon>
        <taxon>Ascomycota</taxon>
        <taxon>Pezizomycotina</taxon>
        <taxon>Leotiomycetes</taxon>
        <taxon>Helotiales</taxon>
        <taxon>Dermateaceae</taxon>
        <taxon>Phlyctema</taxon>
    </lineage>
</organism>
<sequence length="116" mass="12903">MRLRCGNRPEPGPPLNPPPPYQLTLHSLSLKPAIHHHGSHPRICRVPGQEAHRSPDLRRSRLREHRTAEAGAGCHYPRAMGQEHDGSLGARGDGQMLLPGRSQPSGEVWRVKRTLL</sequence>
<gene>
    <name evidence="2" type="ORF">PVAG01_10522</name>
</gene>
<evidence type="ECO:0000313" key="3">
    <source>
        <dbReference type="Proteomes" id="UP001629113"/>
    </source>
</evidence>
<accession>A0ABR4P2I0</accession>
<name>A0ABR4P2I0_9HELO</name>
<dbReference type="EMBL" id="JBFCZG010000010">
    <property type="protein sequence ID" value="KAL3417512.1"/>
    <property type="molecule type" value="Genomic_DNA"/>
</dbReference>
<feature type="region of interest" description="Disordered" evidence="1">
    <location>
        <begin position="1"/>
        <end position="20"/>
    </location>
</feature>
<reference evidence="2 3" key="1">
    <citation type="submission" date="2024-06" db="EMBL/GenBank/DDBJ databases">
        <title>Complete genome of Phlyctema vagabunda strain 19-DSS-EL-015.</title>
        <authorList>
            <person name="Fiorenzani C."/>
        </authorList>
    </citation>
    <scope>NUCLEOTIDE SEQUENCE [LARGE SCALE GENOMIC DNA]</scope>
    <source>
        <strain evidence="2 3">19-DSS-EL-015</strain>
    </source>
</reference>
<feature type="compositionally biased region" description="Pro residues" evidence="1">
    <location>
        <begin position="10"/>
        <end position="20"/>
    </location>
</feature>
<feature type="region of interest" description="Disordered" evidence="1">
    <location>
        <begin position="35"/>
        <end position="116"/>
    </location>
</feature>
<protein>
    <submittedName>
        <fullName evidence="2">Uncharacterized protein</fullName>
    </submittedName>
</protein>
<comment type="caution">
    <text evidence="2">The sequence shown here is derived from an EMBL/GenBank/DDBJ whole genome shotgun (WGS) entry which is preliminary data.</text>
</comment>
<keyword evidence="3" id="KW-1185">Reference proteome</keyword>
<evidence type="ECO:0000313" key="2">
    <source>
        <dbReference type="EMBL" id="KAL3417512.1"/>
    </source>
</evidence>
<evidence type="ECO:0000256" key="1">
    <source>
        <dbReference type="SAM" id="MobiDB-lite"/>
    </source>
</evidence>
<dbReference type="Proteomes" id="UP001629113">
    <property type="component" value="Unassembled WGS sequence"/>
</dbReference>
<feature type="compositionally biased region" description="Basic and acidic residues" evidence="1">
    <location>
        <begin position="50"/>
        <end position="59"/>
    </location>
</feature>